<dbReference type="Proteomes" id="UP000055024">
    <property type="component" value="Unassembled WGS sequence"/>
</dbReference>
<reference evidence="2 3" key="1">
    <citation type="submission" date="2015-01" db="EMBL/GenBank/DDBJ databases">
        <title>Evolution of Trichinella species and genotypes.</title>
        <authorList>
            <person name="Korhonen P.K."/>
            <person name="Edoardo P."/>
            <person name="Giuseppe L.R."/>
            <person name="Gasser R.B."/>
        </authorList>
    </citation>
    <scope>NUCLEOTIDE SEQUENCE [LARGE SCALE GENOMIC DNA]</scope>
    <source>
        <strain evidence="2">ISS1029</strain>
    </source>
</reference>
<feature type="transmembrane region" description="Helical" evidence="1">
    <location>
        <begin position="46"/>
        <end position="67"/>
    </location>
</feature>
<evidence type="ECO:0000256" key="1">
    <source>
        <dbReference type="SAM" id="Phobius"/>
    </source>
</evidence>
<dbReference type="OrthoDB" id="5939023at2759"/>
<evidence type="ECO:0000313" key="2">
    <source>
        <dbReference type="EMBL" id="KRZ13276.1"/>
    </source>
</evidence>
<keyword evidence="3" id="KW-1185">Reference proteome</keyword>
<proteinExistence type="predicted"/>
<keyword evidence="1" id="KW-0472">Membrane</keyword>
<evidence type="ECO:0000313" key="3">
    <source>
        <dbReference type="Proteomes" id="UP000055024"/>
    </source>
</evidence>
<keyword evidence="1" id="KW-1133">Transmembrane helix</keyword>
<dbReference type="AlphaFoldDB" id="A0A0V1HRS1"/>
<sequence length="90" mass="10100">MDNGYTRGRSCVRRSAAYGIQQRWVAVLTGRLHRHEISIHHFLSAVAYHTPALACLFLFILYTIYLLNSHALIAKSSNISVLLSTTGVKK</sequence>
<keyword evidence="1" id="KW-0812">Transmembrane</keyword>
<dbReference type="EMBL" id="JYDP01000033">
    <property type="protein sequence ID" value="KRZ13276.1"/>
    <property type="molecule type" value="Genomic_DNA"/>
</dbReference>
<comment type="caution">
    <text evidence="2">The sequence shown here is derived from an EMBL/GenBank/DDBJ whole genome shotgun (WGS) entry which is preliminary data.</text>
</comment>
<accession>A0A0V1HRS1</accession>
<name>A0A0V1HRS1_9BILA</name>
<gene>
    <name evidence="2" type="ORF">T11_3308</name>
</gene>
<protein>
    <submittedName>
        <fullName evidence="2">Uncharacterized protein</fullName>
    </submittedName>
</protein>
<organism evidence="2 3">
    <name type="scientific">Trichinella zimbabwensis</name>
    <dbReference type="NCBI Taxonomy" id="268475"/>
    <lineage>
        <taxon>Eukaryota</taxon>
        <taxon>Metazoa</taxon>
        <taxon>Ecdysozoa</taxon>
        <taxon>Nematoda</taxon>
        <taxon>Enoplea</taxon>
        <taxon>Dorylaimia</taxon>
        <taxon>Trichinellida</taxon>
        <taxon>Trichinellidae</taxon>
        <taxon>Trichinella</taxon>
    </lineage>
</organism>